<reference evidence="1 2" key="1">
    <citation type="journal article" date="2017" name="ISME J.">
        <title>Energy and carbon metabolisms in a deep terrestrial subsurface fluid microbial community.</title>
        <authorList>
            <person name="Momper L."/>
            <person name="Jungbluth S.P."/>
            <person name="Lee M.D."/>
            <person name="Amend J.P."/>
        </authorList>
    </citation>
    <scope>NUCLEOTIDE SEQUENCE [LARGE SCALE GENOMIC DNA]</scope>
    <source>
        <strain evidence="1">SURF_5</strain>
    </source>
</reference>
<name>A0A3A4PAI5_ABYX5</name>
<sequence length="112" mass="12723">MPEFLFLLFHLARWRRPWIPAPDRGPGQALKLAGLTLKDSFQEKLTALACGALDLHAVFKREWNRSESMWVEASRTLFNREGAKDAEKGIIPKEILILPSSLRPLVCQEKPG</sequence>
<comment type="caution">
    <text evidence="1">The sequence shown here is derived from an EMBL/GenBank/DDBJ whole genome shotgun (WGS) entry which is preliminary data.</text>
</comment>
<evidence type="ECO:0000313" key="2">
    <source>
        <dbReference type="Proteomes" id="UP000265882"/>
    </source>
</evidence>
<organism evidence="1 2">
    <name type="scientific">Abyssobacteria bacterium (strain SURF_5)</name>
    <dbReference type="NCBI Taxonomy" id="2093360"/>
    <lineage>
        <taxon>Bacteria</taxon>
        <taxon>Pseudomonadati</taxon>
        <taxon>Candidatus Hydrogenedentota</taxon>
        <taxon>Candidatus Abyssobacteria</taxon>
    </lineage>
</organism>
<accession>A0A3A4PAI5</accession>
<dbReference type="EMBL" id="QZKU01000027">
    <property type="protein sequence ID" value="RJP24971.1"/>
    <property type="molecule type" value="Genomic_DNA"/>
</dbReference>
<dbReference type="AlphaFoldDB" id="A0A3A4PAI5"/>
<dbReference type="Proteomes" id="UP000265882">
    <property type="component" value="Unassembled WGS sequence"/>
</dbReference>
<protein>
    <submittedName>
        <fullName evidence="1">Uncharacterized protein</fullName>
    </submittedName>
</protein>
<gene>
    <name evidence="1" type="ORF">C4520_03060</name>
</gene>
<proteinExistence type="predicted"/>
<evidence type="ECO:0000313" key="1">
    <source>
        <dbReference type="EMBL" id="RJP24971.1"/>
    </source>
</evidence>